<dbReference type="Proteomes" id="UP000829398">
    <property type="component" value="Chromosome 5"/>
</dbReference>
<keyword evidence="2" id="KW-1185">Reference proteome</keyword>
<accession>A0ACB8KBX8</accession>
<dbReference type="EMBL" id="CM039174">
    <property type="protein sequence ID" value="KAH9751893.1"/>
    <property type="molecule type" value="Genomic_DNA"/>
</dbReference>
<organism evidence="1 2">
    <name type="scientific">Citrus sinensis</name>
    <name type="common">Sweet orange</name>
    <name type="synonym">Citrus aurantium var. sinensis</name>
    <dbReference type="NCBI Taxonomy" id="2711"/>
    <lineage>
        <taxon>Eukaryota</taxon>
        <taxon>Viridiplantae</taxon>
        <taxon>Streptophyta</taxon>
        <taxon>Embryophyta</taxon>
        <taxon>Tracheophyta</taxon>
        <taxon>Spermatophyta</taxon>
        <taxon>Magnoliopsida</taxon>
        <taxon>eudicotyledons</taxon>
        <taxon>Gunneridae</taxon>
        <taxon>Pentapetalae</taxon>
        <taxon>rosids</taxon>
        <taxon>malvids</taxon>
        <taxon>Sapindales</taxon>
        <taxon>Rutaceae</taxon>
        <taxon>Aurantioideae</taxon>
        <taxon>Citrus</taxon>
    </lineage>
</organism>
<protein>
    <submittedName>
        <fullName evidence="1">Uncharacterized protein</fullName>
    </submittedName>
</protein>
<sequence>MDTEELIRKCSAITLQEEEHDKIEFFGSMKEEGQKITANCLVGKIMLNKGVSIEGLRAALQQVWRSIKEFKVESAGNNVFIFKFNSKEEKKRVLIGGPWHFAGALIVMIEPKGIGNVNEQTFTHASFWVQIHNVPIMCMQKCAVQKLGEKIGEVEEIETDEDGECIGIFSRLRISVDITQPFKKILFIEVEGKKKIPMAVVYERLPDFCFFCGTLGHQFRECLKYQGQPKENLPYGSWLRAKTAAERAKFNKNNEKWSNEHQKPSSPPANSRKQQLQQWHASPVWESGSKATCIGKNKNTEQPKVNQVAEVVEAQLIQSVEESRQQLIDCKAQANIADSIGSMSTLYKNEGNNGRESTDIESGKERATKVAHQKPI</sequence>
<evidence type="ECO:0000313" key="1">
    <source>
        <dbReference type="EMBL" id="KAH9751893.1"/>
    </source>
</evidence>
<reference evidence="2" key="1">
    <citation type="journal article" date="2023" name="Hortic. Res.">
        <title>A chromosome-level phased genome enabling allele-level studies in sweet orange: a case study on citrus Huanglongbing tolerance.</title>
        <authorList>
            <person name="Wu B."/>
            <person name="Yu Q."/>
            <person name="Deng Z."/>
            <person name="Duan Y."/>
            <person name="Luo F."/>
            <person name="Gmitter F. Jr."/>
        </authorList>
    </citation>
    <scope>NUCLEOTIDE SEQUENCE [LARGE SCALE GENOMIC DNA]</scope>
    <source>
        <strain evidence="2">cv. Valencia</strain>
    </source>
</reference>
<evidence type="ECO:0000313" key="2">
    <source>
        <dbReference type="Proteomes" id="UP000829398"/>
    </source>
</evidence>
<comment type="caution">
    <text evidence="1">The sequence shown here is derived from an EMBL/GenBank/DDBJ whole genome shotgun (WGS) entry which is preliminary data.</text>
</comment>
<gene>
    <name evidence="1" type="ORF">KPL71_014487</name>
</gene>
<name>A0ACB8KBX8_CITSI</name>
<proteinExistence type="predicted"/>